<feature type="domain" description="Transglycosylase SLT" evidence="4">
    <location>
        <begin position="397"/>
        <end position="510"/>
    </location>
</feature>
<feature type="region of interest" description="Disordered" evidence="2">
    <location>
        <begin position="332"/>
        <end position="368"/>
    </location>
</feature>
<dbReference type="InterPro" id="IPR008258">
    <property type="entry name" value="Transglycosylase_SLT_dom_1"/>
</dbReference>
<dbReference type="InterPro" id="IPR011055">
    <property type="entry name" value="Dup_hybrid_motif"/>
</dbReference>
<dbReference type="GeneID" id="89532414"/>
<accession>A0A4R3ZPD7</accession>
<dbReference type="EMBL" id="SMCX01000024">
    <property type="protein sequence ID" value="TCW21375.1"/>
    <property type="molecule type" value="Genomic_DNA"/>
</dbReference>
<organism evidence="7 8">
    <name type="scientific">Dietzia cinnamea</name>
    <dbReference type="NCBI Taxonomy" id="321318"/>
    <lineage>
        <taxon>Bacteria</taxon>
        <taxon>Bacillati</taxon>
        <taxon>Actinomycetota</taxon>
        <taxon>Actinomycetes</taxon>
        <taxon>Mycobacteriales</taxon>
        <taxon>Dietziaceae</taxon>
        <taxon>Dietzia</taxon>
    </lineage>
</organism>
<gene>
    <name evidence="7" type="ORF">EDD19_12428</name>
</gene>
<name>A0A4R3ZPD7_9ACTN</name>
<dbReference type="Gene3D" id="1.10.530.10">
    <property type="match status" value="1"/>
</dbReference>
<feature type="region of interest" description="Disordered" evidence="2">
    <location>
        <begin position="166"/>
        <end position="217"/>
    </location>
</feature>
<dbReference type="PANTHER" id="PTHR21666:SF289">
    <property type="entry name" value="L-ALA--D-GLU ENDOPEPTIDASE"/>
    <property type="match status" value="1"/>
</dbReference>
<dbReference type="CDD" id="cd12797">
    <property type="entry name" value="M23_peptidase"/>
    <property type="match status" value="1"/>
</dbReference>
<evidence type="ECO:0000259" key="4">
    <source>
        <dbReference type="Pfam" id="PF01464"/>
    </source>
</evidence>
<dbReference type="RefSeq" id="WP_131886297.1">
    <property type="nucleotide sequence ID" value="NZ_CP143054.1"/>
</dbReference>
<dbReference type="AlphaFoldDB" id="A0A4R3ZPD7"/>
<evidence type="ECO:0000256" key="2">
    <source>
        <dbReference type="SAM" id="MobiDB-lite"/>
    </source>
</evidence>
<feature type="region of interest" description="Disordered" evidence="2">
    <location>
        <begin position="443"/>
        <end position="463"/>
    </location>
</feature>
<evidence type="ECO:0000313" key="8">
    <source>
        <dbReference type="Proteomes" id="UP000295805"/>
    </source>
</evidence>
<dbReference type="Pfam" id="PF01551">
    <property type="entry name" value="Peptidase_M23"/>
    <property type="match status" value="1"/>
</dbReference>
<feature type="domain" description="ARB-07466-like C-terminal" evidence="6">
    <location>
        <begin position="221"/>
        <end position="325"/>
    </location>
</feature>
<dbReference type="SUPFAM" id="SSF51261">
    <property type="entry name" value="Duplicated hybrid motif"/>
    <property type="match status" value="1"/>
</dbReference>
<comment type="caution">
    <text evidence="7">The sequence shown here is derived from an EMBL/GenBank/DDBJ whole genome shotgun (WGS) entry which is preliminary data.</text>
</comment>
<reference evidence="7 8" key="1">
    <citation type="submission" date="2019-03" db="EMBL/GenBank/DDBJ databases">
        <title>Root nodule microbial communities of legume samples collected from USA, Mexico and Botswana.</title>
        <authorList>
            <person name="Hirsch A."/>
        </authorList>
    </citation>
    <scope>NUCLEOTIDE SEQUENCE [LARGE SCALE GENOMIC DNA]</scope>
    <source>
        <strain evidence="7 8">55</strain>
    </source>
</reference>
<sequence length="536" mass="55821">MRSAKLVVGIVIGIILLSLVVVVILGDGSDDRCRPNGDITGGGGVPAGELSLPIAEGDYVVSSTYKSADRPGHRGIDLAASGGTPMYAMAPGVVTAAGPASGFGNWIVIDHTIDGQPYSTVYGHMWDDGVAVQVGDTVAAGQHIGEVGNNGQSTGAHLHFEVWQGGRLTGGSETDPQPWLDRAANPGSGGSAPPDDESTTSRQPSPPSSGEMPDSDKIASKENLQVDSIRVARAVAQRFPDVKTIGGWRPVDAYPDHPSGRAVDIMIPDYSSSEGRELGNRIKNYLLTHREFFNIEYLIWRQQYIPATGQPNQMEDRGDPTQNHFDHVHVTVAGGGKPTPNQRYGAAPTDGADDDSETTGAAGGDDCAPDFGHRSLNAGEIPAELRKWIDLGGQVCREVDSPLLAGLLYHESAGFQATAVSTAGAQGYGQFMPGTWAAKGAKVDDNGQIAGPPGSGSPSDPADATMAAARYLCEIAEGQREGIASGELSGDPQALMLAGYNAGPGAVQQFGGVPPYAETQKYVVIVPQEAARFAAA</sequence>
<dbReference type="Pfam" id="PF01464">
    <property type="entry name" value="SLT"/>
    <property type="match status" value="1"/>
</dbReference>
<dbReference type="SUPFAM" id="SSF53955">
    <property type="entry name" value="Lysozyme-like"/>
    <property type="match status" value="1"/>
</dbReference>
<feature type="domain" description="M23ase beta-sheet core" evidence="5">
    <location>
        <begin position="72"/>
        <end position="167"/>
    </location>
</feature>
<evidence type="ECO:0000259" key="6">
    <source>
        <dbReference type="Pfam" id="PF26571"/>
    </source>
</evidence>
<dbReference type="GO" id="GO:0004222">
    <property type="term" value="F:metalloendopeptidase activity"/>
    <property type="evidence" value="ECO:0007669"/>
    <property type="project" value="TreeGrafter"/>
</dbReference>
<dbReference type="PANTHER" id="PTHR21666">
    <property type="entry name" value="PEPTIDASE-RELATED"/>
    <property type="match status" value="1"/>
</dbReference>
<feature type="transmembrane region" description="Helical" evidence="3">
    <location>
        <begin position="7"/>
        <end position="26"/>
    </location>
</feature>
<keyword evidence="1" id="KW-0732">Signal</keyword>
<dbReference type="Gene3D" id="2.70.70.10">
    <property type="entry name" value="Glucose Permease (Domain IIA)"/>
    <property type="match status" value="1"/>
</dbReference>
<proteinExistence type="predicted"/>
<feature type="compositionally biased region" description="Low complexity" evidence="2">
    <location>
        <begin position="450"/>
        <end position="463"/>
    </location>
</feature>
<evidence type="ECO:0000313" key="7">
    <source>
        <dbReference type="EMBL" id="TCW21375.1"/>
    </source>
</evidence>
<protein>
    <submittedName>
        <fullName evidence="7">Transglycosylase-like protein with SLT domain</fullName>
    </submittedName>
</protein>
<dbReference type="Proteomes" id="UP000295805">
    <property type="component" value="Unassembled WGS sequence"/>
</dbReference>
<keyword evidence="3" id="KW-0472">Membrane</keyword>
<dbReference type="InterPro" id="IPR058593">
    <property type="entry name" value="ARB_07466-like_C"/>
</dbReference>
<evidence type="ECO:0000259" key="5">
    <source>
        <dbReference type="Pfam" id="PF01551"/>
    </source>
</evidence>
<evidence type="ECO:0000256" key="3">
    <source>
        <dbReference type="SAM" id="Phobius"/>
    </source>
</evidence>
<keyword evidence="3" id="KW-1133">Transmembrane helix</keyword>
<keyword evidence="3" id="KW-0812">Transmembrane</keyword>
<dbReference type="InterPro" id="IPR016047">
    <property type="entry name" value="M23ase_b-sheet_dom"/>
</dbReference>
<evidence type="ECO:0000256" key="1">
    <source>
        <dbReference type="ARBA" id="ARBA00022729"/>
    </source>
</evidence>
<dbReference type="InterPro" id="IPR050570">
    <property type="entry name" value="Cell_wall_metabolism_enzyme"/>
</dbReference>
<dbReference type="InterPro" id="IPR023346">
    <property type="entry name" value="Lysozyme-like_dom_sf"/>
</dbReference>
<dbReference type="CDD" id="cd00254">
    <property type="entry name" value="LT-like"/>
    <property type="match status" value="1"/>
</dbReference>
<dbReference type="Pfam" id="PF26571">
    <property type="entry name" value="VldE"/>
    <property type="match status" value="1"/>
</dbReference>